<evidence type="ECO:0000256" key="1">
    <source>
        <dbReference type="ARBA" id="ARBA00009437"/>
    </source>
</evidence>
<organism evidence="6 7">
    <name type="scientific">Herbaspirillum lusitanum</name>
    <dbReference type="NCBI Taxonomy" id="213312"/>
    <lineage>
        <taxon>Bacteria</taxon>
        <taxon>Pseudomonadati</taxon>
        <taxon>Pseudomonadota</taxon>
        <taxon>Betaproteobacteria</taxon>
        <taxon>Burkholderiales</taxon>
        <taxon>Oxalobacteraceae</taxon>
        <taxon>Herbaspirillum</taxon>
    </lineage>
</organism>
<evidence type="ECO:0000256" key="2">
    <source>
        <dbReference type="ARBA" id="ARBA00023015"/>
    </source>
</evidence>
<reference evidence="6 7" key="1">
    <citation type="journal article" date="2024" name="Chem. Sci.">
        <title>Discovery of megapolipeptins by genome mining of a Burkholderiales bacteria collection.</title>
        <authorList>
            <person name="Paulo B.S."/>
            <person name="Recchia M.J.J."/>
            <person name="Lee S."/>
            <person name="Fergusson C.H."/>
            <person name="Romanowski S.B."/>
            <person name="Hernandez A."/>
            <person name="Krull N."/>
            <person name="Liu D.Y."/>
            <person name="Cavanagh H."/>
            <person name="Bos A."/>
            <person name="Gray C.A."/>
            <person name="Murphy B.T."/>
            <person name="Linington R.G."/>
            <person name="Eustaquio A.S."/>
        </authorList>
    </citation>
    <scope>NUCLEOTIDE SEQUENCE [LARGE SCALE GENOMIC DNA]</scope>
    <source>
        <strain evidence="6 7">RL21-008-BIB-A</strain>
    </source>
</reference>
<keyword evidence="7" id="KW-1185">Reference proteome</keyword>
<dbReference type="InterPro" id="IPR036390">
    <property type="entry name" value="WH_DNA-bd_sf"/>
</dbReference>
<comment type="caution">
    <text evidence="6">The sequence shown here is derived from an EMBL/GenBank/DDBJ whole genome shotgun (WGS) entry which is preliminary data.</text>
</comment>
<dbReference type="RefSeq" id="WP_408160613.1">
    <property type="nucleotide sequence ID" value="NZ_JAQQFM010000014.1"/>
</dbReference>
<name>A0ABW9AH67_9BURK</name>
<dbReference type="Pfam" id="PF00126">
    <property type="entry name" value="HTH_1"/>
    <property type="match status" value="1"/>
</dbReference>
<accession>A0ABW9AH67</accession>
<dbReference type="Proteomes" id="UP001629246">
    <property type="component" value="Unassembled WGS sequence"/>
</dbReference>
<dbReference type="EMBL" id="JAQQFM010000014">
    <property type="protein sequence ID" value="MFL9927372.1"/>
    <property type="molecule type" value="Genomic_DNA"/>
</dbReference>
<proteinExistence type="inferred from homology"/>
<keyword evidence="4" id="KW-0804">Transcription</keyword>
<protein>
    <submittedName>
        <fullName evidence="6">LysR family transcriptional regulator</fullName>
    </submittedName>
</protein>
<dbReference type="PROSITE" id="PS50931">
    <property type="entry name" value="HTH_LYSR"/>
    <property type="match status" value="1"/>
</dbReference>
<evidence type="ECO:0000256" key="3">
    <source>
        <dbReference type="ARBA" id="ARBA00023125"/>
    </source>
</evidence>
<dbReference type="InterPro" id="IPR005119">
    <property type="entry name" value="LysR_subst-bd"/>
</dbReference>
<dbReference type="InterPro" id="IPR050950">
    <property type="entry name" value="HTH-type_LysR_regulators"/>
</dbReference>
<evidence type="ECO:0000313" key="6">
    <source>
        <dbReference type="EMBL" id="MFL9927372.1"/>
    </source>
</evidence>
<dbReference type="Gene3D" id="3.40.190.290">
    <property type="match status" value="1"/>
</dbReference>
<dbReference type="SUPFAM" id="SSF46785">
    <property type="entry name" value="Winged helix' DNA-binding domain"/>
    <property type="match status" value="1"/>
</dbReference>
<evidence type="ECO:0000259" key="5">
    <source>
        <dbReference type="PROSITE" id="PS50931"/>
    </source>
</evidence>
<gene>
    <name evidence="6" type="ORF">PQR62_24070</name>
</gene>
<keyword evidence="3" id="KW-0238">DNA-binding</keyword>
<evidence type="ECO:0000256" key="4">
    <source>
        <dbReference type="ARBA" id="ARBA00023163"/>
    </source>
</evidence>
<dbReference type="SUPFAM" id="SSF53850">
    <property type="entry name" value="Periplasmic binding protein-like II"/>
    <property type="match status" value="1"/>
</dbReference>
<dbReference type="PANTHER" id="PTHR30419:SF2">
    <property type="entry name" value="LYSR FAMILY TRANSCRIPTIONAL REGULATOR"/>
    <property type="match status" value="1"/>
</dbReference>
<feature type="domain" description="HTH lysR-type" evidence="5">
    <location>
        <begin position="14"/>
        <end position="71"/>
    </location>
</feature>
<dbReference type="InterPro" id="IPR036388">
    <property type="entry name" value="WH-like_DNA-bd_sf"/>
</dbReference>
<sequence>MSSNLSSRSFLRQLDLGTLDLFVLICDSGSIARAAERGQLAASALSKRVAELEAMIGAPLLERHARGVRPTFLGEQLIAHAGAILEDVERLRVDLSELSRGVRGRVRLSASASAVEQFLPADLALFAQRHPDIRIDLRQCSSSTVVHAVLNHEADLGICCLSDEVSSLQSRPYRTERLVLVTPPDHPLAALEKLEYAQALDYEQIGVRGSSTIQTVLNRAAGKARRILRQRIEVDSLSAMCSMIECGMGLGVMPVGVFENLGQRRLHAIELSDDWAVRALNLYAIDFAALDAPGRSFVEQFGTAK</sequence>
<evidence type="ECO:0000313" key="7">
    <source>
        <dbReference type="Proteomes" id="UP001629246"/>
    </source>
</evidence>
<comment type="similarity">
    <text evidence="1">Belongs to the LysR transcriptional regulatory family.</text>
</comment>
<dbReference type="PANTHER" id="PTHR30419">
    <property type="entry name" value="HTH-TYPE TRANSCRIPTIONAL REGULATOR YBHD"/>
    <property type="match status" value="1"/>
</dbReference>
<keyword evidence="2" id="KW-0805">Transcription regulation</keyword>
<dbReference type="InterPro" id="IPR000847">
    <property type="entry name" value="LysR_HTH_N"/>
</dbReference>
<dbReference type="Pfam" id="PF03466">
    <property type="entry name" value="LysR_substrate"/>
    <property type="match status" value="1"/>
</dbReference>
<dbReference type="Gene3D" id="1.10.10.10">
    <property type="entry name" value="Winged helix-like DNA-binding domain superfamily/Winged helix DNA-binding domain"/>
    <property type="match status" value="1"/>
</dbReference>